<evidence type="ECO:0000313" key="4">
    <source>
        <dbReference type="EMBL" id="HIQ72737.1"/>
    </source>
</evidence>
<keyword evidence="3" id="KW-0067">ATP-binding</keyword>
<keyword evidence="2" id="KW-0378">Hydrolase</keyword>
<organism evidence="4 5">
    <name type="scientific">Candidatus Onthenecus intestinigallinarum</name>
    <dbReference type="NCBI Taxonomy" id="2840875"/>
    <lineage>
        <taxon>Bacteria</taxon>
        <taxon>Bacillati</taxon>
        <taxon>Bacillota</taxon>
        <taxon>Clostridia</taxon>
        <taxon>Eubacteriales</taxon>
        <taxon>Candidatus Onthenecus</taxon>
    </lineage>
</organism>
<name>A0A9D0ZBI2_9FIRM</name>
<dbReference type="InterPro" id="IPR027417">
    <property type="entry name" value="P-loop_NTPase"/>
</dbReference>
<evidence type="ECO:0000256" key="3">
    <source>
        <dbReference type="ARBA" id="ARBA00022840"/>
    </source>
</evidence>
<evidence type="ECO:0000256" key="2">
    <source>
        <dbReference type="ARBA" id="ARBA00022801"/>
    </source>
</evidence>
<reference evidence="4" key="2">
    <citation type="journal article" date="2021" name="PeerJ">
        <title>Extensive microbial diversity within the chicken gut microbiome revealed by metagenomics and culture.</title>
        <authorList>
            <person name="Gilroy R."/>
            <person name="Ravi A."/>
            <person name="Getino M."/>
            <person name="Pursley I."/>
            <person name="Horton D.L."/>
            <person name="Alikhan N.F."/>
            <person name="Baker D."/>
            <person name="Gharbi K."/>
            <person name="Hall N."/>
            <person name="Watson M."/>
            <person name="Adriaenssens E.M."/>
            <person name="Foster-Nyarko E."/>
            <person name="Jarju S."/>
            <person name="Secka A."/>
            <person name="Antonio M."/>
            <person name="Oren A."/>
            <person name="Chaudhuri R.R."/>
            <person name="La Ragione R."/>
            <person name="Hildebrand F."/>
            <person name="Pallen M.J."/>
        </authorList>
    </citation>
    <scope>NUCLEOTIDE SEQUENCE</scope>
    <source>
        <strain evidence="4">ChiSxjej2B14-6234</strain>
    </source>
</reference>
<comment type="caution">
    <text evidence="4">The sequence shown here is derived from an EMBL/GenBank/DDBJ whole genome shotgun (WGS) entry which is preliminary data.</text>
</comment>
<accession>A0A9D0ZBI2</accession>
<sequence length="177" mass="19788">MKHLFLTGEKQVGKSTLLRRLLGELGLAPAGFETRLWMQDGMRHGFFFHSFLPVDPYYNDCPCTLRVAPQQTVAVLPVFEQIGVRCLRAAQESDRSVILLDELGKLERDAFGFQREVLACLDGCRPVLGVLQKGDYPLSAAIRAREDVLLLTVTPENRDMLFSQALEALKAALIKAQ</sequence>
<dbReference type="EMBL" id="DVFJ01000038">
    <property type="protein sequence ID" value="HIQ72737.1"/>
    <property type="molecule type" value="Genomic_DNA"/>
</dbReference>
<dbReference type="Gene3D" id="3.40.50.300">
    <property type="entry name" value="P-loop containing nucleotide triphosphate hydrolases"/>
    <property type="match status" value="1"/>
</dbReference>
<dbReference type="PANTHER" id="PTHR43146:SF1">
    <property type="entry name" value="CANCER-RELATED NUCLEOSIDE-TRIPHOSPHATASE"/>
    <property type="match status" value="1"/>
</dbReference>
<dbReference type="Proteomes" id="UP000886887">
    <property type="component" value="Unassembled WGS sequence"/>
</dbReference>
<dbReference type="SUPFAM" id="SSF52540">
    <property type="entry name" value="P-loop containing nucleoside triphosphate hydrolases"/>
    <property type="match status" value="1"/>
</dbReference>
<dbReference type="PANTHER" id="PTHR43146">
    <property type="entry name" value="CANCER-RELATED NUCLEOSIDE-TRIPHOSPHATASE"/>
    <property type="match status" value="1"/>
</dbReference>
<dbReference type="GO" id="GO:0017111">
    <property type="term" value="F:ribonucleoside triphosphate phosphatase activity"/>
    <property type="evidence" value="ECO:0007669"/>
    <property type="project" value="InterPro"/>
</dbReference>
<evidence type="ECO:0008006" key="6">
    <source>
        <dbReference type="Google" id="ProtNLM"/>
    </source>
</evidence>
<keyword evidence="1" id="KW-0547">Nucleotide-binding</keyword>
<gene>
    <name evidence="4" type="ORF">IAB73_11080</name>
</gene>
<evidence type="ECO:0000313" key="5">
    <source>
        <dbReference type="Proteomes" id="UP000886887"/>
    </source>
</evidence>
<dbReference type="Pfam" id="PF03266">
    <property type="entry name" value="NTPase_1"/>
    <property type="match status" value="1"/>
</dbReference>
<dbReference type="GO" id="GO:0005524">
    <property type="term" value="F:ATP binding"/>
    <property type="evidence" value="ECO:0007669"/>
    <property type="project" value="UniProtKB-KW"/>
</dbReference>
<reference evidence="4" key="1">
    <citation type="submission" date="2020-10" db="EMBL/GenBank/DDBJ databases">
        <authorList>
            <person name="Gilroy R."/>
        </authorList>
    </citation>
    <scope>NUCLEOTIDE SEQUENCE</scope>
    <source>
        <strain evidence="4">ChiSxjej2B14-6234</strain>
    </source>
</reference>
<protein>
    <recommendedName>
        <fullName evidence="6">NTPase</fullName>
    </recommendedName>
</protein>
<dbReference type="AlphaFoldDB" id="A0A9D0ZBI2"/>
<evidence type="ECO:0000256" key="1">
    <source>
        <dbReference type="ARBA" id="ARBA00022741"/>
    </source>
</evidence>
<proteinExistence type="predicted"/>
<dbReference type="InterPro" id="IPR004948">
    <property type="entry name" value="Nuc-triphosphatase_THEP1"/>
</dbReference>